<organism evidence="2 3">
    <name type="scientific">Bradyrhizobium lablabi</name>
    <dbReference type="NCBI Taxonomy" id="722472"/>
    <lineage>
        <taxon>Bacteria</taxon>
        <taxon>Pseudomonadati</taxon>
        <taxon>Pseudomonadota</taxon>
        <taxon>Alphaproteobacteria</taxon>
        <taxon>Hyphomicrobiales</taxon>
        <taxon>Nitrobacteraceae</taxon>
        <taxon>Bradyrhizobium</taxon>
    </lineage>
</organism>
<dbReference type="InterPro" id="IPR003830">
    <property type="entry name" value="ComA_synth"/>
</dbReference>
<dbReference type="OrthoDB" id="7809088at2"/>
<evidence type="ECO:0000313" key="2">
    <source>
        <dbReference type="EMBL" id="SHL41300.1"/>
    </source>
</evidence>
<protein>
    <submittedName>
        <fullName evidence="2">Phosphosulfolactate synthase</fullName>
    </submittedName>
</protein>
<dbReference type="InterPro" id="IPR013785">
    <property type="entry name" value="Aldolase_TIM"/>
</dbReference>
<evidence type="ECO:0000256" key="1">
    <source>
        <dbReference type="ARBA" id="ARBA00010424"/>
    </source>
</evidence>
<dbReference type="RefSeq" id="WP_079543100.1">
    <property type="nucleotide sequence ID" value="NZ_LT670844.1"/>
</dbReference>
<name>A0A1M7AF22_9BRAD</name>
<comment type="similarity">
    <text evidence="1">Belongs to the phosphosulfolactate synthase family.</text>
</comment>
<evidence type="ECO:0000313" key="3">
    <source>
        <dbReference type="Proteomes" id="UP000189935"/>
    </source>
</evidence>
<dbReference type="InterPro" id="IPR036112">
    <property type="entry name" value="ComA_synth_sf"/>
</dbReference>
<reference evidence="2 3" key="1">
    <citation type="submission" date="2016-11" db="EMBL/GenBank/DDBJ databases">
        <authorList>
            <person name="Jaros S."/>
            <person name="Januszkiewicz K."/>
            <person name="Wedrychowicz H."/>
        </authorList>
    </citation>
    <scope>NUCLEOTIDE SEQUENCE [LARGE SCALE GENOMIC DNA]</scope>
    <source>
        <strain evidence="2 3">GAS499</strain>
    </source>
</reference>
<gene>
    <name evidence="2" type="ORF">SAMN05444159_5839</name>
</gene>
<dbReference type="Pfam" id="PF02679">
    <property type="entry name" value="ComA"/>
    <property type="match status" value="1"/>
</dbReference>
<dbReference type="SUPFAM" id="SSF102110">
    <property type="entry name" value="(2r)-phospho-3-sulfolactate synthase ComA"/>
    <property type="match status" value="1"/>
</dbReference>
<dbReference type="Gene3D" id="3.20.20.70">
    <property type="entry name" value="Aldolase class I"/>
    <property type="match status" value="1"/>
</dbReference>
<accession>A0A1M7AF22</accession>
<dbReference type="EMBL" id="LT670844">
    <property type="protein sequence ID" value="SHL41300.1"/>
    <property type="molecule type" value="Genomic_DNA"/>
</dbReference>
<dbReference type="AlphaFoldDB" id="A0A1M7AF22"/>
<sequence length="272" mass="29139">MAIARAFDFITPPPGRSLTKPRTSGLTMVIDQGLGLAAQRDLCETAGDYMDFAKFKTGQARLYREAHLLQKVRQYLESGVKPFIGGQFHEYVFAVHGASALPGFYAEAKRVGFTTIEISDNTVPLTPAQRRDQIHGAIDAGLEVFGEVGSKDNQTSAAELIDQAGVCFEAGASLVLVEAAELVTAGKPNQAMLDQLTGHLDMKRVMIELPGPWIAEVRSCDVELLKKLLVVALGPDVNVANVSPDTVIDFEATRVGLGAAGPQNIVHGNRPA</sequence>
<proteinExistence type="inferred from homology"/>
<dbReference type="Proteomes" id="UP000189935">
    <property type="component" value="Chromosome I"/>
</dbReference>